<reference evidence="7 8" key="1">
    <citation type="submission" date="2019-06" db="EMBL/GenBank/DDBJ databases">
        <authorList>
            <person name="Li J."/>
        </authorList>
    </citation>
    <scope>NUCLEOTIDE SEQUENCE [LARGE SCALE GENOMIC DNA]</scope>
    <source>
        <strain evidence="7 8">CGMCC 1.8012</strain>
    </source>
</reference>
<dbReference type="Pfam" id="PF00590">
    <property type="entry name" value="TP_methylase"/>
    <property type="match status" value="1"/>
</dbReference>
<dbReference type="InterPro" id="IPR050714">
    <property type="entry name" value="Cobalamin_biosynth_MTase"/>
</dbReference>
<dbReference type="PIRSF" id="PIRSF036428">
    <property type="entry name" value="CobL"/>
    <property type="match status" value="1"/>
</dbReference>
<organism evidence="7 8">
    <name type="scientific">Paracoccus haeundaensis</name>
    <dbReference type="NCBI Taxonomy" id="225362"/>
    <lineage>
        <taxon>Bacteria</taxon>
        <taxon>Pseudomonadati</taxon>
        <taxon>Pseudomonadota</taxon>
        <taxon>Alphaproteobacteria</taxon>
        <taxon>Rhodobacterales</taxon>
        <taxon>Paracoccaceae</taxon>
        <taxon>Paracoccus</taxon>
    </lineage>
</organism>
<evidence type="ECO:0000256" key="5">
    <source>
        <dbReference type="ARBA" id="ARBA00022691"/>
    </source>
</evidence>
<evidence type="ECO:0000256" key="1">
    <source>
        <dbReference type="ARBA" id="ARBA00004953"/>
    </source>
</evidence>
<keyword evidence="4 7" id="KW-0808">Transferase</keyword>
<sequence>MSDPWLTIIGITEDGPDGLPGASLRALEAAEVIFGGPRHLALAGVGARGRAWPVPFDLAPLLALRGRRVAALVSGDPFWCGAGGSIAAVLEPHEWHALPAPGVLSLATARLGWRLEEVVTLGLHAAPFARLRPHLVRGCRIIATLRDGDAPAALADWLVGAGAGAARLTVLERLGGPSERVCSTRADGVALICVAPVAVAIDGADLPRGFGLPAVPGRADALFTHDGQITKSPIRALTLAALAPRASEVLWDIGGGSGSVAVEWALAGGRAVTVEPRADRTATIRANIDAFGLGGWVTVIEGSAPEVLPPGTPDAVFVGGGASQALLEALWARLPSGARLVANAVTLETESLLARWHADHGGRLLRIDIAEAIPLGRMRGWTPARPIVQWSVTCASPE</sequence>
<name>A0A5C4RA17_9RHOB</name>
<dbReference type="Gene3D" id="3.40.50.150">
    <property type="entry name" value="Vaccinia Virus protein VP39"/>
    <property type="match status" value="1"/>
</dbReference>
<dbReference type="GO" id="GO:0008276">
    <property type="term" value="F:protein methyltransferase activity"/>
    <property type="evidence" value="ECO:0007669"/>
    <property type="project" value="InterPro"/>
</dbReference>
<evidence type="ECO:0000256" key="3">
    <source>
        <dbReference type="ARBA" id="ARBA00022603"/>
    </source>
</evidence>
<comment type="caution">
    <text evidence="7">The sequence shown here is derived from an EMBL/GenBank/DDBJ whole genome shotgun (WGS) entry which is preliminary data.</text>
</comment>
<dbReference type="InterPro" id="IPR012818">
    <property type="entry name" value="CbiE"/>
</dbReference>
<dbReference type="EMBL" id="VDDC01000007">
    <property type="protein sequence ID" value="TNH40759.1"/>
    <property type="molecule type" value="Genomic_DNA"/>
</dbReference>
<keyword evidence="8" id="KW-1185">Reference proteome</keyword>
<gene>
    <name evidence="7" type="primary">cbiE</name>
    <name evidence="7" type="ORF">FHD67_03865</name>
</gene>
<dbReference type="InterPro" id="IPR029063">
    <property type="entry name" value="SAM-dependent_MTases_sf"/>
</dbReference>
<feature type="domain" description="Tetrapyrrole methylase" evidence="6">
    <location>
        <begin position="6"/>
        <end position="186"/>
    </location>
</feature>
<dbReference type="GO" id="GO:0032259">
    <property type="term" value="P:methylation"/>
    <property type="evidence" value="ECO:0007669"/>
    <property type="project" value="UniProtKB-KW"/>
</dbReference>
<dbReference type="SUPFAM" id="SSF53335">
    <property type="entry name" value="S-adenosyl-L-methionine-dependent methyltransferases"/>
    <property type="match status" value="1"/>
</dbReference>
<dbReference type="GO" id="GO:0009236">
    <property type="term" value="P:cobalamin biosynthetic process"/>
    <property type="evidence" value="ECO:0007669"/>
    <property type="project" value="UniProtKB-UniPathway"/>
</dbReference>
<dbReference type="InterPro" id="IPR035996">
    <property type="entry name" value="4pyrrol_Methylase_sf"/>
</dbReference>
<dbReference type="Gene3D" id="3.40.1010.10">
    <property type="entry name" value="Cobalt-precorrin-4 Transmethylase, Domain 1"/>
    <property type="match status" value="1"/>
</dbReference>
<dbReference type="InterPro" id="IPR014777">
    <property type="entry name" value="4pyrrole_Mease_sub1"/>
</dbReference>
<evidence type="ECO:0000313" key="7">
    <source>
        <dbReference type="EMBL" id="TNH40759.1"/>
    </source>
</evidence>
<protein>
    <submittedName>
        <fullName evidence="7">Precorrin-6y C5,15-methyltransferase (Decarboxylating) subunit CbiE</fullName>
    </submittedName>
</protein>
<dbReference type="InterPro" id="IPR000878">
    <property type="entry name" value="4pyrrol_Mease"/>
</dbReference>
<dbReference type="NCBIfam" id="TIGR02469">
    <property type="entry name" value="CbiT"/>
    <property type="match status" value="1"/>
</dbReference>
<evidence type="ECO:0000256" key="2">
    <source>
        <dbReference type="ARBA" id="ARBA00022573"/>
    </source>
</evidence>
<keyword evidence="5" id="KW-0949">S-adenosyl-L-methionine</keyword>
<dbReference type="InterPro" id="IPR014008">
    <property type="entry name" value="Cbl_synth_MTase_CbiT"/>
</dbReference>
<keyword evidence="3 7" id="KW-0489">Methyltransferase</keyword>
<evidence type="ECO:0000256" key="4">
    <source>
        <dbReference type="ARBA" id="ARBA00022679"/>
    </source>
</evidence>
<dbReference type="NCBIfam" id="TIGR02467">
    <property type="entry name" value="CbiE"/>
    <property type="match status" value="1"/>
</dbReference>
<comment type="pathway">
    <text evidence="1">Cofactor biosynthesis; adenosylcobalamin biosynthesis.</text>
</comment>
<dbReference type="SUPFAM" id="SSF53790">
    <property type="entry name" value="Tetrapyrrole methylase"/>
    <property type="match status" value="1"/>
</dbReference>
<dbReference type="PANTHER" id="PTHR43182">
    <property type="entry name" value="COBALT-PRECORRIN-6B C(15)-METHYLTRANSFERASE (DECARBOXYLATING)"/>
    <property type="match status" value="1"/>
</dbReference>
<dbReference type="InterPro" id="IPR006365">
    <property type="entry name" value="Cbl_synth_CobL"/>
</dbReference>
<dbReference type="CDD" id="cd02440">
    <property type="entry name" value="AdoMet_MTases"/>
    <property type="match status" value="1"/>
</dbReference>
<proteinExistence type="predicted"/>
<accession>A0A5C4RA17</accession>
<dbReference type="CDD" id="cd11644">
    <property type="entry name" value="Precorrin-6Y-MT"/>
    <property type="match status" value="1"/>
</dbReference>
<evidence type="ECO:0000259" key="6">
    <source>
        <dbReference type="Pfam" id="PF00590"/>
    </source>
</evidence>
<dbReference type="AlphaFoldDB" id="A0A5C4RA17"/>
<dbReference type="UniPathway" id="UPA00148"/>
<keyword evidence="2" id="KW-0169">Cobalamin biosynthesis</keyword>
<dbReference type="Proteomes" id="UP000304880">
    <property type="component" value="Unassembled WGS sequence"/>
</dbReference>
<dbReference type="PANTHER" id="PTHR43182:SF1">
    <property type="entry name" value="COBALT-PRECORRIN-7 C(5)-METHYLTRANSFERASE"/>
    <property type="match status" value="1"/>
</dbReference>
<evidence type="ECO:0000313" key="8">
    <source>
        <dbReference type="Proteomes" id="UP000304880"/>
    </source>
</evidence>
<dbReference type="RefSeq" id="WP_139597867.1">
    <property type="nucleotide sequence ID" value="NZ_VDDC01000007.1"/>
</dbReference>